<evidence type="ECO:0000313" key="3">
    <source>
        <dbReference type="Proteomes" id="UP000053904"/>
    </source>
</evidence>
<name>A0A117M0H5_9BACT</name>
<evidence type="ECO:0000256" key="1">
    <source>
        <dbReference type="SAM" id="Phobius"/>
    </source>
</evidence>
<reference evidence="3" key="1">
    <citation type="journal article" date="2015" name="MBio">
        <title>Genome-Resolved Metagenomic Analysis Reveals Roles for Candidate Phyla and Other Microbial Community Members in Biogeochemical Transformations in Oil Reservoirs.</title>
        <authorList>
            <person name="Hu P."/>
            <person name="Tom L."/>
            <person name="Singh A."/>
            <person name="Thomas B.C."/>
            <person name="Baker B.J."/>
            <person name="Piceno Y.M."/>
            <person name="Andersen G.L."/>
            <person name="Banfield J.F."/>
        </authorList>
    </citation>
    <scope>NUCLEOTIDE SEQUENCE [LARGE SCALE GENOMIC DNA]</scope>
</reference>
<keyword evidence="1" id="KW-1133">Transmembrane helix</keyword>
<evidence type="ECO:0000313" key="2">
    <source>
        <dbReference type="EMBL" id="KUK77574.1"/>
    </source>
</evidence>
<dbReference type="Proteomes" id="UP000053904">
    <property type="component" value="Unassembled WGS sequence"/>
</dbReference>
<gene>
    <name evidence="2" type="ORF">XD93_0232</name>
</gene>
<protein>
    <submittedName>
        <fullName evidence="2">Uncharacterized protein</fullName>
    </submittedName>
</protein>
<keyword evidence="1" id="KW-0812">Transmembrane</keyword>
<proteinExistence type="predicted"/>
<dbReference type="AlphaFoldDB" id="A0A117M0H5"/>
<accession>A0A117M0H5</accession>
<feature type="transmembrane region" description="Helical" evidence="1">
    <location>
        <begin position="21"/>
        <end position="43"/>
    </location>
</feature>
<comment type="caution">
    <text evidence="2">The sequence shown here is derived from an EMBL/GenBank/DDBJ whole genome shotgun (WGS) entry which is preliminary data.</text>
</comment>
<dbReference type="EMBL" id="LGGO01000021">
    <property type="protein sequence ID" value="KUK77574.1"/>
    <property type="molecule type" value="Genomic_DNA"/>
</dbReference>
<dbReference type="SUPFAM" id="SSF63829">
    <property type="entry name" value="Calcium-dependent phosphotriesterase"/>
    <property type="match status" value="1"/>
</dbReference>
<keyword evidence="1" id="KW-0472">Membrane</keyword>
<organism evidence="2 3">
    <name type="scientific">candidate division WS6 bacterium 34_10</name>
    <dbReference type="NCBI Taxonomy" id="1641389"/>
    <lineage>
        <taxon>Bacteria</taxon>
        <taxon>Candidatus Dojkabacteria</taxon>
    </lineage>
</organism>
<sequence length="456" mass="52882">MIKEIKSYFQKVSKCSPKVKSLLFILLCVIFLILATIVIKNLFSSWLEKNLVANPEVTIEEENEESILQENLGSEEILSEIEYEVVTRVNGKNDRLTDVYIKDVETGNEIFFASILDVYFNHYHHVEYNNGNIYIIKRIGYDGYPDEDWTDELWKYDSNRVSNKLYSTKGLDFRVSPDGKLIALQEGENLLFLETDGTFLKKFPTDVLGSKDISSPDLNLLDWSNDSNLFWGDLSFTVSPELFFAINTELWSIERYDVRDLNLTISDLALNYNNGKLAYSDFPALFDNYSYDDFMNSESEVTLKIYDLKTKEEQEIAVSITKKFEPEWIAQDILEYNNPDSDDRIQFELELTSMNCEELEKLYEDNYKQINYSCNSNLDCEPYHIGVNKCNNMDCISTSSNNKSLASRIDELEKEMTKKDCKYKKDQLLCSLPPSPQELECKCIESVCKWTISSPE</sequence>